<gene>
    <name evidence="1" type="ORF">AB6A40_008708</name>
</gene>
<evidence type="ECO:0000313" key="2">
    <source>
        <dbReference type="Proteomes" id="UP001608902"/>
    </source>
</evidence>
<evidence type="ECO:0000313" key="1">
    <source>
        <dbReference type="EMBL" id="MFH4981999.1"/>
    </source>
</evidence>
<dbReference type="EMBL" id="JBGFUD010008292">
    <property type="protein sequence ID" value="MFH4981999.1"/>
    <property type="molecule type" value="Genomic_DNA"/>
</dbReference>
<organism evidence="1 2">
    <name type="scientific">Gnathostoma spinigerum</name>
    <dbReference type="NCBI Taxonomy" id="75299"/>
    <lineage>
        <taxon>Eukaryota</taxon>
        <taxon>Metazoa</taxon>
        <taxon>Ecdysozoa</taxon>
        <taxon>Nematoda</taxon>
        <taxon>Chromadorea</taxon>
        <taxon>Rhabditida</taxon>
        <taxon>Spirurina</taxon>
        <taxon>Gnathostomatomorpha</taxon>
        <taxon>Gnathostomatoidea</taxon>
        <taxon>Gnathostomatidae</taxon>
        <taxon>Gnathostoma</taxon>
    </lineage>
</organism>
<reference evidence="1 2" key="1">
    <citation type="submission" date="2024-08" db="EMBL/GenBank/DDBJ databases">
        <title>Gnathostoma spinigerum genome.</title>
        <authorList>
            <person name="Gonzalez-Bertolin B."/>
            <person name="Monzon S."/>
            <person name="Zaballos A."/>
            <person name="Jimenez P."/>
            <person name="Dekumyoy P."/>
            <person name="Varona S."/>
            <person name="Cuesta I."/>
            <person name="Sumanam S."/>
            <person name="Adisakwattana P."/>
            <person name="Gasser R.B."/>
            <person name="Hernandez-Gonzalez A."/>
            <person name="Young N.D."/>
            <person name="Perteguer M.J."/>
        </authorList>
    </citation>
    <scope>NUCLEOTIDE SEQUENCE [LARGE SCALE GENOMIC DNA]</scope>
    <source>
        <strain evidence="1">AL3</strain>
        <tissue evidence="1">Liver</tissue>
    </source>
</reference>
<dbReference type="Proteomes" id="UP001608902">
    <property type="component" value="Unassembled WGS sequence"/>
</dbReference>
<accession>A0ABD6EUY8</accession>
<dbReference type="AlphaFoldDB" id="A0ABD6EUY8"/>
<proteinExistence type="predicted"/>
<comment type="caution">
    <text evidence="1">The sequence shown here is derived from an EMBL/GenBank/DDBJ whole genome shotgun (WGS) entry which is preliminary data.</text>
</comment>
<sequence length="109" mass="12295">MNKTKKSRSVAVRDAMGNRMVRVNDPFSIVNDVCGDGQMDGYHMGQSRYLPHIAEGFGWFDVVGRLQCDTVSGSKERRGSPTGWNRMFGLRRVNTNTKAVDVTISRWLL</sequence>
<keyword evidence="2" id="KW-1185">Reference proteome</keyword>
<name>A0ABD6EUY8_9BILA</name>
<protein>
    <submittedName>
        <fullName evidence="1">Uncharacterized protein</fullName>
    </submittedName>
</protein>